<feature type="chain" id="PRO_5045699965" evidence="2">
    <location>
        <begin position="42"/>
        <end position="295"/>
    </location>
</feature>
<dbReference type="RefSeq" id="WP_230842894.1">
    <property type="nucleotide sequence ID" value="NZ_CP063845.1"/>
</dbReference>
<keyword evidence="4" id="KW-1185">Reference proteome</keyword>
<proteinExistence type="predicted"/>
<evidence type="ECO:0000256" key="2">
    <source>
        <dbReference type="SAM" id="SignalP"/>
    </source>
</evidence>
<feature type="region of interest" description="Disordered" evidence="1">
    <location>
        <begin position="118"/>
        <end position="138"/>
    </location>
</feature>
<evidence type="ECO:0000313" key="3">
    <source>
        <dbReference type="EMBL" id="UFP95671.1"/>
    </source>
</evidence>
<accession>A0ABY3PPQ9</accession>
<reference evidence="3 4" key="1">
    <citation type="journal article" date="2021" name="Genome Biol. Evol.">
        <title>Complete Genome Sequencing of a Novel Gloeobacter Species from a Waterfall Cave in Mexico.</title>
        <authorList>
            <person name="Saw J.H."/>
            <person name="Cardona T."/>
            <person name="Montejano G."/>
        </authorList>
    </citation>
    <scope>NUCLEOTIDE SEQUENCE [LARGE SCALE GENOMIC DNA]</scope>
    <source>
        <strain evidence="3">MG652769</strain>
    </source>
</reference>
<dbReference type="EMBL" id="CP063845">
    <property type="protein sequence ID" value="UFP95671.1"/>
    <property type="molecule type" value="Genomic_DNA"/>
</dbReference>
<sequence>MQSIRAQYSASIRTSLKINALNFMSSLLVGLPLVCATSAAAQPQFPAETTLSSTTIAAQPAQDRPEIEMSKSAEIVRADDLAPPLSATALTAQNYQDKAAESAGAESDDIAVIAQTPGSTAQEIKPLESASTEEEQTDSLAQASQNPLANLISFPLQSNWNFNTGPNNGTQFLLNVQPVIPVELNKDWLFIARIITPFINQPDFSGSAGDTFGLGDLNPQLFFSPTSKSNVTFGFGPAFVFPTATSQNLGSGKYSAGGSAAVVWTPGRWVVGLLVNNVWSFAGDPARQSGRCIMG</sequence>
<gene>
    <name evidence="3" type="ORF">ISF26_05375</name>
</gene>
<dbReference type="Proteomes" id="UP001054846">
    <property type="component" value="Chromosome"/>
</dbReference>
<keyword evidence="2" id="KW-0732">Signal</keyword>
<evidence type="ECO:0000256" key="1">
    <source>
        <dbReference type="SAM" id="MobiDB-lite"/>
    </source>
</evidence>
<protein>
    <submittedName>
        <fullName evidence="3">Neuromedin U</fullName>
    </submittedName>
</protein>
<organism evidence="3 4">
    <name type="scientific">Gloeobacter morelensis MG652769</name>
    <dbReference type="NCBI Taxonomy" id="2781736"/>
    <lineage>
        <taxon>Bacteria</taxon>
        <taxon>Bacillati</taxon>
        <taxon>Cyanobacteriota</taxon>
        <taxon>Cyanophyceae</taxon>
        <taxon>Gloeobacterales</taxon>
        <taxon>Gloeobacteraceae</taxon>
        <taxon>Gloeobacter</taxon>
        <taxon>Gloeobacter morelensis</taxon>
    </lineage>
</organism>
<evidence type="ECO:0000313" key="4">
    <source>
        <dbReference type="Proteomes" id="UP001054846"/>
    </source>
</evidence>
<feature type="signal peptide" evidence="2">
    <location>
        <begin position="1"/>
        <end position="41"/>
    </location>
</feature>
<name>A0ABY3PPQ9_9CYAN</name>